<dbReference type="PROSITE" id="PS51203">
    <property type="entry name" value="CS"/>
    <property type="match status" value="1"/>
</dbReference>
<feature type="compositionally biased region" description="Polar residues" evidence="1">
    <location>
        <begin position="338"/>
        <end position="357"/>
    </location>
</feature>
<dbReference type="PANTHER" id="PTHR45862">
    <property type="entry name" value="PROTEIN SGT1 HOMOLOG"/>
    <property type="match status" value="1"/>
</dbReference>
<dbReference type="PROSITE" id="PS51048">
    <property type="entry name" value="SGS"/>
    <property type="match status" value="1"/>
</dbReference>
<dbReference type="GO" id="GO:0005737">
    <property type="term" value="C:cytoplasm"/>
    <property type="evidence" value="ECO:0007669"/>
    <property type="project" value="UniProtKB-ARBA"/>
</dbReference>
<dbReference type="Gene3D" id="2.60.40.790">
    <property type="match status" value="1"/>
</dbReference>
<organism evidence="4 5">
    <name type="scientific">Trichogramma brassicae</name>
    <dbReference type="NCBI Taxonomy" id="86971"/>
    <lineage>
        <taxon>Eukaryota</taxon>
        <taxon>Metazoa</taxon>
        <taxon>Ecdysozoa</taxon>
        <taxon>Arthropoda</taxon>
        <taxon>Hexapoda</taxon>
        <taxon>Insecta</taxon>
        <taxon>Pterygota</taxon>
        <taxon>Neoptera</taxon>
        <taxon>Endopterygota</taxon>
        <taxon>Hymenoptera</taxon>
        <taxon>Apocrita</taxon>
        <taxon>Proctotrupomorpha</taxon>
        <taxon>Chalcidoidea</taxon>
        <taxon>Trichogrammatidae</taxon>
        <taxon>Trichogramma</taxon>
    </lineage>
</organism>
<evidence type="ECO:0000259" key="2">
    <source>
        <dbReference type="PROSITE" id="PS51048"/>
    </source>
</evidence>
<keyword evidence="5" id="KW-1185">Reference proteome</keyword>
<dbReference type="InterPro" id="IPR007052">
    <property type="entry name" value="CS_dom"/>
</dbReference>
<feature type="domain" description="SGS" evidence="2">
    <location>
        <begin position="284"/>
        <end position="375"/>
    </location>
</feature>
<evidence type="ECO:0000259" key="3">
    <source>
        <dbReference type="PROSITE" id="PS51203"/>
    </source>
</evidence>
<feature type="region of interest" description="Disordered" evidence="1">
    <location>
        <begin position="263"/>
        <end position="315"/>
    </location>
</feature>
<evidence type="ECO:0000313" key="4">
    <source>
        <dbReference type="EMBL" id="CAB0041273.1"/>
    </source>
</evidence>
<evidence type="ECO:0008006" key="6">
    <source>
        <dbReference type="Google" id="ProtNLM"/>
    </source>
</evidence>
<dbReference type="GO" id="GO:0051087">
    <property type="term" value="F:protein-folding chaperone binding"/>
    <property type="evidence" value="ECO:0007669"/>
    <property type="project" value="InterPro"/>
</dbReference>
<dbReference type="EMBL" id="CADCXV010001105">
    <property type="protein sequence ID" value="CAB0041273.1"/>
    <property type="molecule type" value="Genomic_DNA"/>
</dbReference>
<dbReference type="Pfam" id="PF04969">
    <property type="entry name" value="CS"/>
    <property type="match status" value="1"/>
</dbReference>
<evidence type="ECO:0000313" key="5">
    <source>
        <dbReference type="Proteomes" id="UP000479190"/>
    </source>
</evidence>
<name>A0A6H5J1M0_9HYME</name>
<dbReference type="InterPro" id="IPR008978">
    <property type="entry name" value="HSP20-like_chaperone"/>
</dbReference>
<dbReference type="OrthoDB" id="1898560at2759"/>
<accession>A0A6H5J1M0</accession>
<feature type="compositionally biased region" description="Basic and acidic residues" evidence="1">
    <location>
        <begin position="359"/>
        <end position="369"/>
    </location>
</feature>
<gene>
    <name evidence="4" type="ORF">TBRA_LOCUS12949</name>
</gene>
<protein>
    <recommendedName>
        <fullName evidence="6">SGS domain-containing protein</fullName>
    </recommendedName>
</protein>
<dbReference type="AlphaFoldDB" id="A0A6H5J1M0"/>
<feature type="compositionally biased region" description="Basic and acidic residues" evidence="1">
    <location>
        <begin position="291"/>
        <end position="315"/>
    </location>
</feature>
<feature type="region of interest" description="Disordered" evidence="1">
    <location>
        <begin position="335"/>
        <end position="375"/>
    </location>
</feature>
<evidence type="ECO:0000256" key="1">
    <source>
        <dbReference type="SAM" id="MobiDB-lite"/>
    </source>
</evidence>
<dbReference type="SUPFAM" id="SSF49764">
    <property type="entry name" value="HSP20-like chaperones"/>
    <property type="match status" value="1"/>
</dbReference>
<feature type="domain" description="CS" evidence="3">
    <location>
        <begin position="174"/>
        <end position="261"/>
    </location>
</feature>
<dbReference type="FunFam" id="2.60.40.790:FF:000012">
    <property type="entry name" value="SGT1 homolog, MIS12 kinetochore complex assembly cochaperone"/>
    <property type="match status" value="1"/>
</dbReference>
<proteinExistence type="predicted"/>
<dbReference type="InterPro" id="IPR007699">
    <property type="entry name" value="SGS_dom"/>
</dbReference>
<dbReference type="Pfam" id="PF05002">
    <property type="entry name" value="SGS"/>
    <property type="match status" value="1"/>
</dbReference>
<feature type="compositionally biased region" description="Polar residues" evidence="1">
    <location>
        <begin position="263"/>
        <end position="281"/>
    </location>
</feature>
<sequence length="375" mass="43515">MFCYSNQTFSKNDNCLKKSKNTTYMKRKRRKLGYAMNRHTKRITSFHKKKAITSRPEIAIFDKKSFLEPDGSVRICKRLRFSKKCRTIEYRKTRAARGVARHVEQKLYVVTKRLRSLFLFTANPGLCNVKNITKICDGSNVYPLVDSSLRQRIQKYCHPRARNIFNFKISSLVSNEIRYDWYQTETHVIVTILAKNAQNVNIEYNESMINTSAKLPNGADYNLKLDLAYKIVPEQSLHKVFPSKIEIKLKKQDGYRWSALQQSSEQPQLKQISPNISNVNQPPKYPSSSKKPKDWDQVEKEIAKQEADEKTDSGDAVKEVLEKIYGQGSDEVRRAMNKSFQESGGTVLSTNWKQVSEQPVEKRPPDGLEWKSWQT</sequence>
<reference evidence="4 5" key="1">
    <citation type="submission" date="2020-02" db="EMBL/GenBank/DDBJ databases">
        <authorList>
            <person name="Ferguson B K."/>
        </authorList>
    </citation>
    <scope>NUCLEOTIDE SEQUENCE [LARGE SCALE GENOMIC DNA]</scope>
</reference>
<dbReference type="Proteomes" id="UP000479190">
    <property type="component" value="Unassembled WGS sequence"/>
</dbReference>
<dbReference type="InterPro" id="IPR044563">
    <property type="entry name" value="Sgt1-like"/>
</dbReference>